<dbReference type="Pfam" id="PF12708">
    <property type="entry name" value="Pect-lyase_RHGA_epim"/>
    <property type="match status" value="1"/>
</dbReference>
<dbReference type="Gene3D" id="2.160.20.10">
    <property type="entry name" value="Single-stranded right-handed beta-helix, Pectin lyase-like"/>
    <property type="match status" value="1"/>
</dbReference>
<keyword evidence="2" id="KW-0946">Virion</keyword>
<accession>A0A6J5NZE6</accession>
<comment type="subcellular location">
    <subcellularLocation>
        <location evidence="1">Virion</location>
    </subcellularLocation>
</comment>
<dbReference type="SUPFAM" id="SSF51126">
    <property type="entry name" value="Pectin lyase-like"/>
    <property type="match status" value="1"/>
</dbReference>
<evidence type="ECO:0000256" key="2">
    <source>
        <dbReference type="ARBA" id="ARBA00022844"/>
    </source>
</evidence>
<dbReference type="InterPro" id="IPR011050">
    <property type="entry name" value="Pectin_lyase_fold/virulence"/>
</dbReference>
<organism evidence="4">
    <name type="scientific">uncultured Caudovirales phage</name>
    <dbReference type="NCBI Taxonomy" id="2100421"/>
    <lineage>
        <taxon>Viruses</taxon>
        <taxon>Duplodnaviria</taxon>
        <taxon>Heunggongvirae</taxon>
        <taxon>Uroviricota</taxon>
        <taxon>Caudoviricetes</taxon>
        <taxon>Peduoviridae</taxon>
        <taxon>Maltschvirus</taxon>
        <taxon>Maltschvirus maltsch</taxon>
    </lineage>
</organism>
<dbReference type="GO" id="GO:0019058">
    <property type="term" value="P:viral life cycle"/>
    <property type="evidence" value="ECO:0007669"/>
    <property type="project" value="UniProtKB-ARBA"/>
</dbReference>
<evidence type="ECO:0000256" key="1">
    <source>
        <dbReference type="ARBA" id="ARBA00004328"/>
    </source>
</evidence>
<gene>
    <name evidence="4" type="ORF">UFOVP830_9</name>
</gene>
<sequence>MSGVSITGLNPASTLTGSEIVPIVQSGTTVRTTVANMGPVGSFTQSGTGAVTTTVQAKLRETVSVKDFGAVGDGVTDDTAAIQAAITACGGASGKSVYFPAGDYYISAAISVPNYTRIIGDGAAKSRINLQGKPYGGVVFKNLDTTEWGWFEIQDFCVRGGSYAIYNTASTQEQFNFTNVNFEIQTVAGIYSAYNWQINNLVNVIFYYCVVGIYIPAGFANMNNFINVGFLGLSNWSVNISGSGEVNNFQGCRFEAGGLATHDTIVLVNSRNTVFDGCYFENTHERLLNQVSSDGTIFTNCHFTGWGGSLSAYQFSTNNLITFGTNSWYGQTDGPTNMQIIGNNVGKLGLNNKLVTVANKQNQKLTGVSTAVPLAGITIDTVTLSRNVLANTLVDTSALFGKMRIVYFEVTSGGFFGVKVVTLPITVTTIGAGALTTTFGTQAVEINTTGSIVFTPSLSGSTIKIAVSGVSATMTSAFVTWDWDCVAGANPTYYPIITAFA</sequence>
<proteinExistence type="predicted"/>
<dbReference type="InterPro" id="IPR024535">
    <property type="entry name" value="RHGA/B-epi-like_pectate_lyase"/>
</dbReference>
<reference evidence="4" key="1">
    <citation type="submission" date="2020-04" db="EMBL/GenBank/DDBJ databases">
        <authorList>
            <person name="Chiriac C."/>
            <person name="Salcher M."/>
            <person name="Ghai R."/>
            <person name="Kavagutti S V."/>
        </authorList>
    </citation>
    <scope>NUCLEOTIDE SEQUENCE</scope>
</reference>
<dbReference type="InterPro" id="IPR012334">
    <property type="entry name" value="Pectin_lyas_fold"/>
</dbReference>
<dbReference type="GO" id="GO:0016829">
    <property type="term" value="F:lyase activity"/>
    <property type="evidence" value="ECO:0007669"/>
    <property type="project" value="UniProtKB-KW"/>
</dbReference>
<evidence type="ECO:0000313" key="4">
    <source>
        <dbReference type="EMBL" id="CAB4164202.1"/>
    </source>
</evidence>
<name>A0A6J5NZE6_9CAUD</name>
<feature type="domain" description="Rhamnogalacturonase A/B/Epimerase-like pectate lyase" evidence="3">
    <location>
        <begin position="63"/>
        <end position="134"/>
    </location>
</feature>
<keyword evidence="4" id="KW-0456">Lyase</keyword>
<dbReference type="GO" id="GO:0044423">
    <property type="term" value="C:virion component"/>
    <property type="evidence" value="ECO:0007669"/>
    <property type="project" value="UniProtKB-KW"/>
</dbReference>
<dbReference type="GO" id="GO:0051701">
    <property type="term" value="P:biological process involved in interaction with host"/>
    <property type="evidence" value="ECO:0007669"/>
    <property type="project" value="UniProtKB-ARBA"/>
</dbReference>
<evidence type="ECO:0000259" key="3">
    <source>
        <dbReference type="Pfam" id="PF12708"/>
    </source>
</evidence>
<dbReference type="EMBL" id="LR796761">
    <property type="protein sequence ID" value="CAB4164202.1"/>
    <property type="molecule type" value="Genomic_DNA"/>
</dbReference>
<protein>
    <submittedName>
        <fullName evidence="4">Pectate lyase superfamily protein</fullName>
    </submittedName>
</protein>